<evidence type="ECO:0008006" key="4">
    <source>
        <dbReference type="Google" id="ProtNLM"/>
    </source>
</evidence>
<dbReference type="EMBL" id="JASSZA010000016">
    <property type="protein sequence ID" value="KAK2091075.1"/>
    <property type="molecule type" value="Genomic_DNA"/>
</dbReference>
<feature type="compositionally biased region" description="Basic and acidic residues" evidence="1">
    <location>
        <begin position="247"/>
        <end position="263"/>
    </location>
</feature>
<proteinExistence type="predicted"/>
<keyword evidence="3" id="KW-1185">Reference proteome</keyword>
<dbReference type="Proteomes" id="UP001266305">
    <property type="component" value="Unassembled WGS sequence"/>
</dbReference>
<reference evidence="2 3" key="1">
    <citation type="submission" date="2023-05" db="EMBL/GenBank/DDBJ databases">
        <title>B98-5 Cell Line De Novo Hybrid Assembly: An Optical Mapping Approach.</title>
        <authorList>
            <person name="Kananen K."/>
            <person name="Auerbach J.A."/>
            <person name="Kautto E."/>
            <person name="Blachly J.S."/>
        </authorList>
    </citation>
    <scope>NUCLEOTIDE SEQUENCE [LARGE SCALE GENOMIC DNA]</scope>
    <source>
        <strain evidence="2">B95-8</strain>
        <tissue evidence="2">Cell line</tissue>
    </source>
</reference>
<evidence type="ECO:0000313" key="3">
    <source>
        <dbReference type="Proteomes" id="UP001266305"/>
    </source>
</evidence>
<feature type="region of interest" description="Disordered" evidence="1">
    <location>
        <begin position="50"/>
        <end position="96"/>
    </location>
</feature>
<accession>A0ABQ9U2W7</accession>
<organism evidence="2 3">
    <name type="scientific">Saguinus oedipus</name>
    <name type="common">Cotton-top tamarin</name>
    <name type="synonym">Oedipomidas oedipus</name>
    <dbReference type="NCBI Taxonomy" id="9490"/>
    <lineage>
        <taxon>Eukaryota</taxon>
        <taxon>Metazoa</taxon>
        <taxon>Chordata</taxon>
        <taxon>Craniata</taxon>
        <taxon>Vertebrata</taxon>
        <taxon>Euteleostomi</taxon>
        <taxon>Mammalia</taxon>
        <taxon>Eutheria</taxon>
        <taxon>Euarchontoglires</taxon>
        <taxon>Primates</taxon>
        <taxon>Haplorrhini</taxon>
        <taxon>Platyrrhini</taxon>
        <taxon>Cebidae</taxon>
        <taxon>Callitrichinae</taxon>
        <taxon>Saguinus</taxon>
    </lineage>
</organism>
<feature type="compositionally biased region" description="Low complexity" evidence="1">
    <location>
        <begin position="225"/>
        <end position="236"/>
    </location>
</feature>
<name>A0ABQ9U2W7_SAGOE</name>
<feature type="region of interest" description="Disordered" evidence="1">
    <location>
        <begin position="108"/>
        <end position="382"/>
    </location>
</feature>
<protein>
    <recommendedName>
        <fullName evidence="4">Collagen alpha-1(I) chain-like</fullName>
    </recommendedName>
</protein>
<evidence type="ECO:0000313" key="2">
    <source>
        <dbReference type="EMBL" id="KAK2091075.1"/>
    </source>
</evidence>
<comment type="caution">
    <text evidence="2">The sequence shown here is derived from an EMBL/GenBank/DDBJ whole genome shotgun (WGS) entry which is preliminary data.</text>
</comment>
<feature type="compositionally biased region" description="Low complexity" evidence="1">
    <location>
        <begin position="346"/>
        <end position="369"/>
    </location>
</feature>
<sequence length="382" mass="39070">MTIGAGEGKERELWARGEVRRRQNGPGRCDPALAGREEAGALFHQHLRVRSATPRLGPSQPRKLPVPVPTRRAGEAGGAGRPWLQGFPPHPPDNSRCHGDSWGAVCPLPCPVREGSGPPPSADAEPAGLECGVPGGSGPRARLSRLLPAWPGRRRGEGGPAGEGEGAEPGPADAALSPLFLAVAAPRGRGGQRAQFSAPRSPGNSCGSARPGGKRPRAEPDPERSAPASARASCGARPGGECGTRGRGGEDPGSRGGKGRDFDAAGQGRPGRVVGGFGPESWDHTLRAKGNSGGSAWNAIGRLRRWSCSSAPPPRRRPRGPGGPFPALSGPQMGSSPWGLGGWGGSRTSRVGRSGLPLSSNSPSSLLPPVGLTKADLEPPDP</sequence>
<gene>
    <name evidence="2" type="ORF">P7K49_030359</name>
</gene>
<feature type="compositionally biased region" description="Gly residues" evidence="1">
    <location>
        <begin position="237"/>
        <end position="246"/>
    </location>
</feature>
<evidence type="ECO:0000256" key="1">
    <source>
        <dbReference type="SAM" id="MobiDB-lite"/>
    </source>
</evidence>